<comment type="caution">
    <text evidence="1">The sequence shown here is derived from an EMBL/GenBank/DDBJ whole genome shotgun (WGS) entry which is preliminary data.</text>
</comment>
<dbReference type="AlphaFoldDB" id="A0A9D3UCV8"/>
<protein>
    <submittedName>
        <fullName evidence="1">Uncharacterized protein</fullName>
    </submittedName>
</protein>
<evidence type="ECO:0000313" key="2">
    <source>
        <dbReference type="Proteomes" id="UP000828251"/>
    </source>
</evidence>
<sequence>MMQGTVTAPSNIPVICASQVGANCVLDESGQEPNDTMEMENEWYIGIILMGGIPSLRTVSQSLIVELL</sequence>
<keyword evidence="2" id="KW-1185">Reference proteome</keyword>
<dbReference type="EMBL" id="JAIQCV010000012">
    <property type="protein sequence ID" value="KAH1038265.1"/>
    <property type="molecule type" value="Genomic_DNA"/>
</dbReference>
<proteinExistence type="predicted"/>
<accession>A0A9D3UCV8</accession>
<evidence type="ECO:0000313" key="1">
    <source>
        <dbReference type="EMBL" id="KAH1038265.1"/>
    </source>
</evidence>
<gene>
    <name evidence="1" type="ORF">J1N35_040008</name>
</gene>
<name>A0A9D3UCV8_9ROSI</name>
<dbReference type="Proteomes" id="UP000828251">
    <property type="component" value="Unassembled WGS sequence"/>
</dbReference>
<organism evidence="1 2">
    <name type="scientific">Gossypium stocksii</name>
    <dbReference type="NCBI Taxonomy" id="47602"/>
    <lineage>
        <taxon>Eukaryota</taxon>
        <taxon>Viridiplantae</taxon>
        <taxon>Streptophyta</taxon>
        <taxon>Embryophyta</taxon>
        <taxon>Tracheophyta</taxon>
        <taxon>Spermatophyta</taxon>
        <taxon>Magnoliopsida</taxon>
        <taxon>eudicotyledons</taxon>
        <taxon>Gunneridae</taxon>
        <taxon>Pentapetalae</taxon>
        <taxon>rosids</taxon>
        <taxon>malvids</taxon>
        <taxon>Malvales</taxon>
        <taxon>Malvaceae</taxon>
        <taxon>Malvoideae</taxon>
        <taxon>Gossypium</taxon>
    </lineage>
</organism>
<reference evidence="1 2" key="1">
    <citation type="journal article" date="2021" name="Plant Biotechnol. J.">
        <title>Multi-omics assisted identification of the key and species-specific regulatory components of drought-tolerant mechanisms in Gossypium stocksii.</title>
        <authorList>
            <person name="Yu D."/>
            <person name="Ke L."/>
            <person name="Zhang D."/>
            <person name="Wu Y."/>
            <person name="Sun Y."/>
            <person name="Mei J."/>
            <person name="Sun J."/>
            <person name="Sun Y."/>
        </authorList>
    </citation>
    <scope>NUCLEOTIDE SEQUENCE [LARGE SCALE GENOMIC DNA]</scope>
    <source>
        <strain evidence="2">cv. E1</strain>
        <tissue evidence="1">Leaf</tissue>
    </source>
</reference>